<feature type="compositionally biased region" description="Low complexity" evidence="1">
    <location>
        <begin position="66"/>
        <end position="77"/>
    </location>
</feature>
<feature type="region of interest" description="Disordered" evidence="1">
    <location>
        <begin position="66"/>
        <end position="138"/>
    </location>
</feature>
<gene>
    <name evidence="2" type="ORF">HPBE_LOCUS1196</name>
</gene>
<dbReference type="AlphaFoldDB" id="A0A183F4V3"/>
<dbReference type="Proteomes" id="UP000050761">
    <property type="component" value="Unassembled WGS sequence"/>
</dbReference>
<organism evidence="3 4">
    <name type="scientific">Heligmosomoides polygyrus</name>
    <name type="common">Parasitic roundworm</name>
    <dbReference type="NCBI Taxonomy" id="6339"/>
    <lineage>
        <taxon>Eukaryota</taxon>
        <taxon>Metazoa</taxon>
        <taxon>Ecdysozoa</taxon>
        <taxon>Nematoda</taxon>
        <taxon>Chromadorea</taxon>
        <taxon>Rhabditida</taxon>
        <taxon>Rhabditina</taxon>
        <taxon>Rhabditomorpha</taxon>
        <taxon>Strongyloidea</taxon>
        <taxon>Heligmosomidae</taxon>
        <taxon>Heligmosomoides</taxon>
    </lineage>
</organism>
<feature type="region of interest" description="Disordered" evidence="1">
    <location>
        <begin position="1"/>
        <end position="52"/>
    </location>
</feature>
<proteinExistence type="predicted"/>
<reference evidence="4" key="2">
    <citation type="submission" date="2019-09" db="UniProtKB">
        <authorList>
            <consortium name="WormBaseParasite"/>
        </authorList>
    </citation>
    <scope>IDENTIFICATION</scope>
</reference>
<name>A0A183F4V3_HELPZ</name>
<dbReference type="WBParaSite" id="HPBE_0000119501-mRNA-1">
    <property type="protein sequence ID" value="HPBE_0000119501-mRNA-1"/>
    <property type="gene ID" value="HPBE_0000119501"/>
</dbReference>
<dbReference type="EMBL" id="UZAH01001211">
    <property type="protein sequence ID" value="VDO19578.1"/>
    <property type="molecule type" value="Genomic_DNA"/>
</dbReference>
<feature type="compositionally biased region" description="Polar residues" evidence="1">
    <location>
        <begin position="13"/>
        <end position="22"/>
    </location>
</feature>
<keyword evidence="3" id="KW-1185">Reference proteome</keyword>
<feature type="compositionally biased region" description="Basic residues" evidence="1">
    <location>
        <begin position="112"/>
        <end position="121"/>
    </location>
</feature>
<accession>A0A183F4V3</accession>
<evidence type="ECO:0000256" key="1">
    <source>
        <dbReference type="SAM" id="MobiDB-lite"/>
    </source>
</evidence>
<sequence>MRCPAKTARGLSSRVSVLTPRSLTHAHRNRRTDTCRQPSEATSPRGRCGRQVGKRLGVAFEASSEGIVSGIPGSSGSRAEHQQRLGEAERLSTDETHTPFRGNRARTPARPVRTKHRPGRHKALDLIDVTHSGAVSTS</sequence>
<accession>A0A3P7WPJ6</accession>
<evidence type="ECO:0000313" key="3">
    <source>
        <dbReference type="Proteomes" id="UP000050761"/>
    </source>
</evidence>
<feature type="compositionally biased region" description="Basic and acidic residues" evidence="1">
    <location>
        <begin position="78"/>
        <end position="98"/>
    </location>
</feature>
<reference evidence="2 3" key="1">
    <citation type="submission" date="2018-11" db="EMBL/GenBank/DDBJ databases">
        <authorList>
            <consortium name="Pathogen Informatics"/>
        </authorList>
    </citation>
    <scope>NUCLEOTIDE SEQUENCE [LARGE SCALE GENOMIC DNA]</scope>
</reference>
<evidence type="ECO:0000313" key="2">
    <source>
        <dbReference type="EMBL" id="VDO19578.1"/>
    </source>
</evidence>
<evidence type="ECO:0000313" key="4">
    <source>
        <dbReference type="WBParaSite" id="HPBE_0000119501-mRNA-1"/>
    </source>
</evidence>
<protein>
    <submittedName>
        <fullName evidence="2 4">Uncharacterized protein</fullName>
    </submittedName>
</protein>